<name>A0ABS1M9G7_9NOCA</name>
<reference evidence="3 4" key="1">
    <citation type="submission" date="2021-01" db="EMBL/GenBank/DDBJ databases">
        <title>WGS of actinomycetes isolated from Thailand.</title>
        <authorList>
            <person name="Thawai C."/>
        </authorList>
    </citation>
    <scope>NUCLEOTIDE SEQUENCE [LARGE SCALE GENOMIC DNA]</scope>
    <source>
        <strain evidence="3 4">LPG 2</strain>
    </source>
</reference>
<dbReference type="GO" id="GO:0008237">
    <property type="term" value="F:metallopeptidase activity"/>
    <property type="evidence" value="ECO:0007669"/>
    <property type="project" value="UniProtKB-KW"/>
</dbReference>
<evidence type="ECO:0000313" key="4">
    <source>
        <dbReference type="Proteomes" id="UP000602198"/>
    </source>
</evidence>
<feature type="transmembrane region" description="Helical" evidence="1">
    <location>
        <begin position="120"/>
        <end position="141"/>
    </location>
</feature>
<dbReference type="Pfam" id="PF02517">
    <property type="entry name" value="Rce1-like"/>
    <property type="match status" value="1"/>
</dbReference>
<feature type="transmembrane region" description="Helical" evidence="1">
    <location>
        <begin position="89"/>
        <end position="114"/>
    </location>
</feature>
<keyword evidence="3" id="KW-0482">Metalloprotease</keyword>
<dbReference type="InterPro" id="IPR003675">
    <property type="entry name" value="Rce1/LyrA-like_dom"/>
</dbReference>
<keyword evidence="3" id="KW-0378">Hydrolase</keyword>
<evidence type="ECO:0000313" key="3">
    <source>
        <dbReference type="EMBL" id="MBL1077287.1"/>
    </source>
</evidence>
<keyword evidence="1" id="KW-0812">Transmembrane</keyword>
<feature type="transmembrane region" description="Helical" evidence="1">
    <location>
        <begin position="247"/>
        <end position="265"/>
    </location>
</feature>
<keyword evidence="3" id="KW-0645">Protease</keyword>
<feature type="domain" description="CAAX prenyl protease 2/Lysostaphin resistance protein A-like" evidence="2">
    <location>
        <begin position="128"/>
        <end position="230"/>
    </location>
</feature>
<organism evidence="3 4">
    <name type="scientific">Nocardia acididurans</name>
    <dbReference type="NCBI Taxonomy" id="2802282"/>
    <lineage>
        <taxon>Bacteria</taxon>
        <taxon>Bacillati</taxon>
        <taxon>Actinomycetota</taxon>
        <taxon>Actinomycetes</taxon>
        <taxon>Mycobacteriales</taxon>
        <taxon>Nocardiaceae</taxon>
        <taxon>Nocardia</taxon>
    </lineage>
</organism>
<keyword evidence="1" id="KW-0472">Membrane</keyword>
<dbReference type="InterPro" id="IPR042150">
    <property type="entry name" value="MmRce1-like"/>
</dbReference>
<feature type="transmembrane region" description="Helical" evidence="1">
    <location>
        <begin position="161"/>
        <end position="184"/>
    </location>
</feature>
<proteinExistence type="predicted"/>
<dbReference type="RefSeq" id="WP_201950131.1">
    <property type="nucleotide sequence ID" value="NZ_JAERRJ010000008.1"/>
</dbReference>
<protein>
    <submittedName>
        <fullName evidence="3">CPBP family intramembrane metalloprotease</fullName>
    </submittedName>
</protein>
<comment type="caution">
    <text evidence="3">The sequence shown here is derived from an EMBL/GenBank/DDBJ whole genome shotgun (WGS) entry which is preliminary data.</text>
</comment>
<feature type="transmembrane region" description="Helical" evidence="1">
    <location>
        <begin position="190"/>
        <end position="210"/>
    </location>
</feature>
<evidence type="ECO:0000259" key="2">
    <source>
        <dbReference type="Pfam" id="PF02517"/>
    </source>
</evidence>
<dbReference type="PANTHER" id="PTHR35797">
    <property type="entry name" value="PROTEASE-RELATED"/>
    <property type="match status" value="1"/>
</dbReference>
<sequence length="280" mass="30004">MVDEQVRERPVAVANPVGVTAFLMIAFGVSWAWLLCAVVWLGFSVVNPIVQLPMGMAPAMAAVVVRRWVTGEGFADSGSALRFRENRRWFAAAWLGPVGLTAASFAVAVAAGVWHVDWGVPALGLLPVLLIAVIVLMPIYWGEEFGWTSYLRPRLFPGRPLASVVATGLIWAVWHFPLAFVGYVHFGNTAVGLAIWTVSFLGQEVILAWLYLRSGSIWTASLAHAGNNMVLSLLIGELMAERVGDTMVTALLGAPIAAVAVWLVATGRLGRAAAAAESTR</sequence>
<feature type="transmembrane region" description="Helical" evidence="1">
    <location>
        <begin position="21"/>
        <end position="43"/>
    </location>
</feature>
<keyword evidence="4" id="KW-1185">Reference proteome</keyword>
<accession>A0ABS1M9G7</accession>
<dbReference type="EMBL" id="JAERRJ010000008">
    <property type="protein sequence ID" value="MBL1077287.1"/>
    <property type="molecule type" value="Genomic_DNA"/>
</dbReference>
<dbReference type="Proteomes" id="UP000602198">
    <property type="component" value="Unassembled WGS sequence"/>
</dbReference>
<keyword evidence="1" id="KW-1133">Transmembrane helix</keyword>
<dbReference type="PANTHER" id="PTHR35797:SF1">
    <property type="entry name" value="PROTEASE"/>
    <property type="match status" value="1"/>
</dbReference>
<gene>
    <name evidence="3" type="ORF">JK358_23070</name>
</gene>
<evidence type="ECO:0000256" key="1">
    <source>
        <dbReference type="SAM" id="Phobius"/>
    </source>
</evidence>